<gene>
    <name evidence="1" type="ORF">BcepSauron_206</name>
</gene>
<proteinExistence type="predicted"/>
<dbReference type="EMBL" id="MK552141">
    <property type="protein sequence ID" value="QBQ74586.1"/>
    <property type="molecule type" value="Genomic_DNA"/>
</dbReference>
<organism evidence="1 2">
    <name type="scientific">Burkholderia phage BcepSauron</name>
    <dbReference type="NCBI Taxonomy" id="2530033"/>
    <lineage>
        <taxon>Viruses</taxon>
        <taxon>Duplodnaviria</taxon>
        <taxon>Heunggongvirae</taxon>
        <taxon>Uroviricota</taxon>
        <taxon>Caudoviricetes</taxon>
        <taxon>Sarumanvirus</taxon>
        <taxon>Sarumanvirus bcepsauron</taxon>
    </lineage>
</organism>
<protein>
    <submittedName>
        <fullName evidence="1">Uncharacterized protein</fullName>
    </submittedName>
</protein>
<name>A0A482MM46_9CAUD</name>
<keyword evidence="2" id="KW-1185">Reference proteome</keyword>
<dbReference type="Proteomes" id="UP000301424">
    <property type="component" value="Segment"/>
</dbReference>
<accession>A0A482MM46</accession>
<evidence type="ECO:0000313" key="1">
    <source>
        <dbReference type="EMBL" id="QBQ74586.1"/>
    </source>
</evidence>
<reference evidence="1 2" key="1">
    <citation type="submission" date="2019-02" db="EMBL/GenBank/DDBJ databases">
        <title>Complete genome sequence of Burkholderia cenocepacia phage BcepSauron.</title>
        <authorList>
            <person name="Park K."/>
            <person name="Gonzalez C."/>
            <person name="Liu M."/>
            <person name="Gill J."/>
        </authorList>
    </citation>
    <scope>NUCLEOTIDE SEQUENCE [LARGE SCALE GENOMIC DNA]</scope>
</reference>
<evidence type="ECO:0000313" key="2">
    <source>
        <dbReference type="Proteomes" id="UP000301424"/>
    </source>
</evidence>
<sequence>MPPSIEQVKLILRSAALSPSSSQLSISGFDDIMKAAEEAYCGDSRAMLTNVREIALQFPDNTMMMTILALYSESMLSMH</sequence>